<dbReference type="CDD" id="cd03317">
    <property type="entry name" value="NAAAR"/>
    <property type="match status" value="1"/>
</dbReference>
<dbReference type="InterPro" id="IPR013342">
    <property type="entry name" value="Mandelate_racemase_C"/>
</dbReference>
<dbReference type="PANTHER" id="PTHR48073">
    <property type="entry name" value="O-SUCCINYLBENZOATE SYNTHASE-RELATED"/>
    <property type="match status" value="1"/>
</dbReference>
<dbReference type="Pfam" id="PF02746">
    <property type="entry name" value="MR_MLE_N"/>
    <property type="match status" value="1"/>
</dbReference>
<evidence type="ECO:0000256" key="7">
    <source>
        <dbReference type="HAMAP-Rule" id="MF_01933"/>
    </source>
</evidence>
<evidence type="ECO:0000256" key="2">
    <source>
        <dbReference type="ARBA" id="ARBA00022428"/>
    </source>
</evidence>
<evidence type="ECO:0000256" key="5">
    <source>
        <dbReference type="ARBA" id="ARBA00023239"/>
    </source>
</evidence>
<reference evidence="9 10" key="1">
    <citation type="journal article" date="1979" name="Int. J. Syst. Evol. Microbiol.">
        <title>Bacillus globisporus subsp. marinus subsp. nov.</title>
        <authorList>
            <person name="Liu H."/>
        </authorList>
    </citation>
    <scope>NUCLEOTIDE SEQUENCE [LARGE SCALE GENOMIC DNA]</scope>
    <source>
        <strain evidence="9 10">DSM 1297</strain>
    </source>
</reference>
<evidence type="ECO:0000256" key="3">
    <source>
        <dbReference type="ARBA" id="ARBA00022723"/>
    </source>
</evidence>
<dbReference type="InterPro" id="IPR029017">
    <property type="entry name" value="Enolase-like_N"/>
</dbReference>
<dbReference type="SFLD" id="SFLDG00180">
    <property type="entry name" value="muconate_cycloisomerase"/>
    <property type="match status" value="1"/>
</dbReference>
<comment type="pathway">
    <text evidence="7">Quinol/quinone metabolism; menaquinone biosynthesis.</text>
</comment>
<dbReference type="InterPro" id="IPR047585">
    <property type="entry name" value="MenC"/>
</dbReference>
<dbReference type="GO" id="GO:0043748">
    <property type="term" value="F:O-succinylbenzoate synthase activity"/>
    <property type="evidence" value="ECO:0007669"/>
    <property type="project" value="UniProtKB-EC"/>
</dbReference>
<keyword evidence="5 7" id="KW-0456">Lyase</keyword>
<keyword evidence="3 7" id="KW-0479">Metal-binding</keyword>
<dbReference type="SFLD" id="SFLDS00001">
    <property type="entry name" value="Enolase"/>
    <property type="match status" value="1"/>
</dbReference>
<dbReference type="SFLD" id="SFLDF00009">
    <property type="entry name" value="o-succinylbenzoate_synthase"/>
    <property type="match status" value="1"/>
</dbReference>
<accession>A0ABV3Q675</accession>
<feature type="binding site" evidence="7">
    <location>
        <position position="188"/>
    </location>
    <ligand>
        <name>Mg(2+)</name>
        <dbReference type="ChEBI" id="CHEBI:18420"/>
    </ligand>
</feature>
<dbReference type="EC" id="4.2.1.113" evidence="6 7"/>
<feature type="binding site" evidence="7">
    <location>
        <position position="237"/>
    </location>
    <ligand>
        <name>Mg(2+)</name>
        <dbReference type="ChEBI" id="CHEBI:18420"/>
    </ligand>
</feature>
<dbReference type="InterPro" id="IPR036849">
    <property type="entry name" value="Enolase-like_C_sf"/>
</dbReference>
<dbReference type="SUPFAM" id="SSF51604">
    <property type="entry name" value="Enolase C-terminal domain-like"/>
    <property type="match status" value="1"/>
</dbReference>
<dbReference type="HAMAP" id="MF_01933">
    <property type="entry name" value="MenC_2"/>
    <property type="match status" value="1"/>
</dbReference>
<evidence type="ECO:0000256" key="4">
    <source>
        <dbReference type="ARBA" id="ARBA00022842"/>
    </source>
</evidence>
<dbReference type="RefSeq" id="WP_367780332.1">
    <property type="nucleotide sequence ID" value="NZ_JBFMIA010000016.1"/>
</dbReference>
<comment type="catalytic activity">
    <reaction evidence="7">
        <text>(1R,6R)-6-hydroxy-2-succinyl-cyclohexa-2,4-diene-1-carboxylate = 2-succinylbenzoate + H2O</text>
        <dbReference type="Rhea" id="RHEA:10196"/>
        <dbReference type="ChEBI" id="CHEBI:15377"/>
        <dbReference type="ChEBI" id="CHEBI:18325"/>
        <dbReference type="ChEBI" id="CHEBI:58689"/>
        <dbReference type="EC" id="4.2.1.113"/>
    </reaction>
</comment>
<protein>
    <recommendedName>
        <fullName evidence="6 7">o-succinylbenzoate synthase</fullName>
        <shortName evidence="7">OSB synthase</shortName>
        <shortName evidence="7">OSBS</shortName>
        <ecNumber evidence="6 7">4.2.1.113</ecNumber>
    </recommendedName>
    <alternativeName>
        <fullName evidence="7">4-(2'-carboxyphenyl)-4-oxybutyric acid synthase</fullName>
    </alternativeName>
    <alternativeName>
        <fullName evidence="7">o-succinylbenzoic acid synthase</fullName>
    </alternativeName>
</protein>
<name>A0ABV3Q675_9BACL</name>
<dbReference type="SUPFAM" id="SSF54826">
    <property type="entry name" value="Enolase N-terminal domain-like"/>
    <property type="match status" value="1"/>
</dbReference>
<keyword evidence="2 7" id="KW-0474">Menaquinone biosynthesis</keyword>
<comment type="function">
    <text evidence="7">Converts 2-succinyl-6-hydroxy-2,4-cyclohexadiene-1-carboxylate (SHCHC) to 2-succinylbenzoate (OSB).</text>
</comment>
<dbReference type="NCBIfam" id="TIGR01928">
    <property type="entry name" value="menC_lowGC_arch"/>
    <property type="match status" value="1"/>
</dbReference>
<evidence type="ECO:0000313" key="10">
    <source>
        <dbReference type="Proteomes" id="UP001556040"/>
    </source>
</evidence>
<comment type="caution">
    <text evidence="9">The sequence shown here is derived from an EMBL/GenBank/DDBJ whole genome shotgun (WGS) entry which is preliminary data.</text>
</comment>
<gene>
    <name evidence="7 9" type="primary">menC</name>
    <name evidence="9" type="ORF">AB1471_13700</name>
</gene>
<dbReference type="EMBL" id="JBFMIA010000016">
    <property type="protein sequence ID" value="MEW9502845.1"/>
    <property type="molecule type" value="Genomic_DNA"/>
</dbReference>
<feature type="domain" description="Mandelate racemase/muconate lactonizing enzyme C-terminal" evidence="8">
    <location>
        <begin position="142"/>
        <end position="233"/>
    </location>
</feature>
<dbReference type="InterPro" id="IPR029065">
    <property type="entry name" value="Enolase_C-like"/>
</dbReference>
<dbReference type="InterPro" id="IPR010197">
    <property type="entry name" value="OSBS/NAAAR"/>
</dbReference>
<dbReference type="InterPro" id="IPR013341">
    <property type="entry name" value="Mandelate_racemase_N_dom"/>
</dbReference>
<evidence type="ECO:0000256" key="6">
    <source>
        <dbReference type="ARBA" id="ARBA00029491"/>
    </source>
</evidence>
<comment type="pathway">
    <text evidence="7">Quinol/quinone metabolism; 1,4-dihydroxy-2-naphthoate biosynthesis; 1,4-dihydroxy-2-naphthoate from chorismate: step 4/7.</text>
</comment>
<comment type="similarity">
    <text evidence="7">Belongs to the mandelate racemase/muconate lactonizing enzyme family. MenC type 2 subfamily.</text>
</comment>
<dbReference type="PANTHER" id="PTHR48073:SF5">
    <property type="entry name" value="O-SUCCINYLBENZOATE SYNTHASE"/>
    <property type="match status" value="1"/>
</dbReference>
<keyword evidence="4 7" id="KW-0460">Magnesium</keyword>
<dbReference type="Pfam" id="PF13378">
    <property type="entry name" value="MR_MLE_C"/>
    <property type="match status" value="1"/>
</dbReference>
<dbReference type="SMART" id="SM00922">
    <property type="entry name" value="MR_MLE"/>
    <property type="match status" value="1"/>
</dbReference>
<feature type="active site" description="Proton donor" evidence="7">
    <location>
        <position position="163"/>
    </location>
</feature>
<dbReference type="Gene3D" id="3.30.390.10">
    <property type="entry name" value="Enolase-like, N-terminal domain"/>
    <property type="match status" value="1"/>
</dbReference>
<dbReference type="Gene3D" id="3.20.20.120">
    <property type="entry name" value="Enolase-like C-terminal domain"/>
    <property type="match status" value="1"/>
</dbReference>
<evidence type="ECO:0000256" key="1">
    <source>
        <dbReference type="ARBA" id="ARBA00001968"/>
    </source>
</evidence>
<keyword evidence="10" id="KW-1185">Reference proteome</keyword>
<comment type="cofactor">
    <cofactor evidence="1 7">
        <name>a divalent metal cation</name>
        <dbReference type="ChEBI" id="CHEBI:60240"/>
    </cofactor>
</comment>
<dbReference type="Proteomes" id="UP001556040">
    <property type="component" value="Unassembled WGS sequence"/>
</dbReference>
<feature type="binding site" evidence="7">
    <location>
        <position position="212"/>
    </location>
    <ligand>
        <name>Mg(2+)</name>
        <dbReference type="ChEBI" id="CHEBI:18420"/>
    </ligand>
</feature>
<organism evidence="9 10">
    <name type="scientific">Jeotgalibacillus marinus</name>
    <dbReference type="NCBI Taxonomy" id="86667"/>
    <lineage>
        <taxon>Bacteria</taxon>
        <taxon>Bacillati</taxon>
        <taxon>Bacillota</taxon>
        <taxon>Bacilli</taxon>
        <taxon>Bacillales</taxon>
        <taxon>Caryophanaceae</taxon>
        <taxon>Jeotgalibacillus</taxon>
    </lineage>
</organism>
<sequence length="367" mass="41236">MKITKIDLHIIEMKLKTPFVTSLGKVTNRRGIIVEIHDETRATGLGEAVAFSTPWYTEETVETCFHIIKDVLAPLVLNRSFEHPEELFDRMKTVRKNPMAKASIDMAVWDLYAKLLGQPLHKLIGGTRENVLAGVVIGAHSIREMLQQIERARQDGYNRVKIKIGPGKDEKWIRVIQESYPDMDILADANSSYTQNEELLLKLDDLGLQMIEQPLSQDDLVDHAALQKKMKTPICLDESITSLHAAKSAILLNSCKMINIKIGRVGGLTEAIRIHNLCQEHGIQVWCGGMLEFGVSRAHNVALATLPGFSIPGDISSSSRYWEEDITSTDIIVKDGTIFPFKGVGIGVELNRERLKQVRIHHEIIYK</sequence>
<evidence type="ECO:0000313" key="9">
    <source>
        <dbReference type="EMBL" id="MEW9502845.1"/>
    </source>
</evidence>
<feature type="active site" description="Proton acceptor" evidence="7">
    <location>
        <position position="261"/>
    </location>
</feature>
<evidence type="ECO:0000259" key="8">
    <source>
        <dbReference type="SMART" id="SM00922"/>
    </source>
</evidence>
<proteinExistence type="inferred from homology"/>